<comment type="caution">
    <text evidence="1">The sequence shown here is derived from an EMBL/GenBank/DDBJ whole genome shotgun (WGS) entry which is preliminary data.</text>
</comment>
<sequence>MLALFELHVSGENISESSVNAMETRGVERNSFVRHVNVVESKWRGTIHTKNHDAELWEWLNGTLAQDSRFRGVMEEECVLPTMLSA</sequence>
<protein>
    <submittedName>
        <fullName evidence="1">Uncharacterized protein</fullName>
    </submittedName>
</protein>
<accession>A0A5C6F453</accession>
<name>A0A5C6F453_9BACT</name>
<dbReference type="Proteomes" id="UP000318288">
    <property type="component" value="Unassembled WGS sequence"/>
</dbReference>
<reference evidence="1 2" key="1">
    <citation type="submission" date="2019-02" db="EMBL/GenBank/DDBJ databases">
        <title>Deep-cultivation of Planctomycetes and their phenomic and genomic characterization uncovers novel biology.</title>
        <authorList>
            <person name="Wiegand S."/>
            <person name="Jogler M."/>
            <person name="Boedeker C."/>
            <person name="Pinto D."/>
            <person name="Vollmers J."/>
            <person name="Rivas-Marin E."/>
            <person name="Kohn T."/>
            <person name="Peeters S.H."/>
            <person name="Heuer A."/>
            <person name="Rast P."/>
            <person name="Oberbeckmann S."/>
            <person name="Bunk B."/>
            <person name="Jeske O."/>
            <person name="Meyerdierks A."/>
            <person name="Storesund J.E."/>
            <person name="Kallscheuer N."/>
            <person name="Luecker S."/>
            <person name="Lage O.M."/>
            <person name="Pohl T."/>
            <person name="Merkel B.J."/>
            <person name="Hornburger P."/>
            <person name="Mueller R.-W."/>
            <person name="Bruemmer F."/>
            <person name="Labrenz M."/>
            <person name="Spormann A.M."/>
            <person name="Op Den Camp H."/>
            <person name="Overmann J."/>
            <person name="Amann R."/>
            <person name="Jetten M.S.M."/>
            <person name="Mascher T."/>
            <person name="Medema M.H."/>
            <person name="Devos D.P."/>
            <person name="Kaster A.-K."/>
            <person name="Ovreas L."/>
            <person name="Rohde M."/>
            <person name="Galperin M.Y."/>
            <person name="Jogler C."/>
        </authorList>
    </citation>
    <scope>NUCLEOTIDE SEQUENCE [LARGE SCALE GENOMIC DNA]</scope>
    <source>
        <strain evidence="1 2">Poly51</strain>
    </source>
</reference>
<gene>
    <name evidence="1" type="ORF">Poly51_35150</name>
</gene>
<evidence type="ECO:0000313" key="1">
    <source>
        <dbReference type="EMBL" id="TWU54796.1"/>
    </source>
</evidence>
<evidence type="ECO:0000313" key="2">
    <source>
        <dbReference type="Proteomes" id="UP000318288"/>
    </source>
</evidence>
<dbReference type="EMBL" id="SJPW01000004">
    <property type="protein sequence ID" value="TWU54796.1"/>
    <property type="molecule type" value="Genomic_DNA"/>
</dbReference>
<proteinExistence type="predicted"/>
<keyword evidence="2" id="KW-1185">Reference proteome</keyword>
<organism evidence="1 2">
    <name type="scientific">Rubripirellula tenax</name>
    <dbReference type="NCBI Taxonomy" id="2528015"/>
    <lineage>
        <taxon>Bacteria</taxon>
        <taxon>Pseudomonadati</taxon>
        <taxon>Planctomycetota</taxon>
        <taxon>Planctomycetia</taxon>
        <taxon>Pirellulales</taxon>
        <taxon>Pirellulaceae</taxon>
        <taxon>Rubripirellula</taxon>
    </lineage>
</organism>
<dbReference type="AlphaFoldDB" id="A0A5C6F453"/>